<proteinExistence type="predicted"/>
<protein>
    <submittedName>
        <fullName evidence="1">Antitoxin</fullName>
    </submittedName>
</protein>
<dbReference type="InterPro" id="IPR047976">
    <property type="entry name" value="Anti_VapB2-like"/>
</dbReference>
<dbReference type="SUPFAM" id="SSF89447">
    <property type="entry name" value="AbrB/MazE/MraZ-like"/>
    <property type="match status" value="1"/>
</dbReference>
<dbReference type="Proteomes" id="UP001157461">
    <property type="component" value="Unassembled WGS sequence"/>
</dbReference>
<name>A0ABT6IG26_9PSED</name>
<accession>A0ABT6IG26</accession>
<organism evidence="1 2">
    <name type="scientific">Pseudomonas flavocrustae</name>
    <dbReference type="NCBI Taxonomy" id="2991719"/>
    <lineage>
        <taxon>Bacteria</taxon>
        <taxon>Pseudomonadati</taxon>
        <taxon>Pseudomonadota</taxon>
        <taxon>Gammaproteobacteria</taxon>
        <taxon>Pseudomonadales</taxon>
        <taxon>Pseudomonadaceae</taxon>
        <taxon>Pseudomonas</taxon>
    </lineage>
</organism>
<reference evidence="1 2" key="1">
    <citation type="submission" date="2022-10" db="EMBL/GenBank/DDBJ databases">
        <title>A novel Pseudomonas species, isolated from Passiflora incarnata leaves.</title>
        <authorList>
            <person name="Cueva-Yesquen L.G."/>
            <person name="Fantinatti-Garboggini F."/>
        </authorList>
    </citation>
    <scope>NUCLEOTIDE SEQUENCE [LARGE SCALE GENOMIC DNA]</scope>
    <source>
        <strain evidence="1 2">CBMAI 2609</strain>
    </source>
</reference>
<dbReference type="InterPro" id="IPR051734">
    <property type="entry name" value="VapB_TA_antitoxins"/>
</dbReference>
<dbReference type="RefSeq" id="WP_280308017.1">
    <property type="nucleotide sequence ID" value="NZ_JAPDIQ010000004.1"/>
</dbReference>
<dbReference type="InterPro" id="IPR037914">
    <property type="entry name" value="SpoVT-AbrB_sf"/>
</dbReference>
<evidence type="ECO:0000313" key="1">
    <source>
        <dbReference type="EMBL" id="MDH4763441.1"/>
    </source>
</evidence>
<gene>
    <name evidence="1" type="ORF">OMP44_11090</name>
</gene>
<dbReference type="PANTHER" id="PTHR37550:SF3">
    <property type="entry name" value="ANTITOXIN VAPB1"/>
    <property type="match status" value="1"/>
</dbReference>
<dbReference type="Gene3D" id="2.10.260.10">
    <property type="match status" value="1"/>
</dbReference>
<dbReference type="EMBL" id="JAPDIQ010000004">
    <property type="protein sequence ID" value="MDH4763441.1"/>
    <property type="molecule type" value="Genomic_DNA"/>
</dbReference>
<dbReference type="NCBIfam" id="NF040493">
    <property type="entry name" value="TA_anti_VapB"/>
    <property type="match status" value="1"/>
</dbReference>
<dbReference type="PANTHER" id="PTHR37550">
    <property type="entry name" value="ANTITOXIN VAPB1"/>
    <property type="match status" value="1"/>
</dbReference>
<comment type="caution">
    <text evidence="1">The sequence shown here is derived from an EMBL/GenBank/DDBJ whole genome shotgun (WGS) entry which is preliminary data.</text>
</comment>
<evidence type="ECO:0000313" key="2">
    <source>
        <dbReference type="Proteomes" id="UP001157461"/>
    </source>
</evidence>
<keyword evidence="2" id="KW-1185">Reference proteome</keyword>
<sequence length="76" mass="8496">MDQGAVFQSNRSQAVRLPKAVALPEDVKRVDVVALGRTRIITPAGESWDSWFEGECVTADFMAERDQPAEQEREGF</sequence>